<dbReference type="Gene3D" id="2.60.40.1910">
    <property type="match status" value="1"/>
</dbReference>
<evidence type="ECO:0000313" key="1">
    <source>
        <dbReference type="Proteomes" id="UP000504618"/>
    </source>
</evidence>
<dbReference type="OrthoDB" id="10031169at2759"/>
<accession>A0A6J1QXU4</accession>
<gene>
    <name evidence="2" type="primary">LOC112464117</name>
</gene>
<keyword evidence="1" id="KW-1185">Reference proteome</keyword>
<dbReference type="AlphaFoldDB" id="A0A6J1QXU4"/>
<dbReference type="Proteomes" id="UP000504618">
    <property type="component" value="Unplaced"/>
</dbReference>
<proteinExistence type="predicted"/>
<name>A0A6J1QXU4_9HYME</name>
<protein>
    <submittedName>
        <fullName evidence="2">Uncharacterized protein LOC112464117</fullName>
    </submittedName>
</protein>
<sequence length="179" mass="20631">MQIALNEKNVIREPHDLKEVMNSWTQQKNYPVIIATLYNSGWVKISMPNFNETDRSWIPLTYTTQSVSNFNATSITDTLWLGCNPKTPTATTFDSNPEVDNWIIVNLQQSAGKLNPSIFWDLTSYLSQETDFIAWYPMIKVFEHMSTILPFSNKRVEKIQFNRCLQAQKFPGSCIKLGI</sequence>
<organism evidence="1 2">
    <name type="scientific">Temnothorax curvispinosus</name>
    <dbReference type="NCBI Taxonomy" id="300111"/>
    <lineage>
        <taxon>Eukaryota</taxon>
        <taxon>Metazoa</taxon>
        <taxon>Ecdysozoa</taxon>
        <taxon>Arthropoda</taxon>
        <taxon>Hexapoda</taxon>
        <taxon>Insecta</taxon>
        <taxon>Pterygota</taxon>
        <taxon>Neoptera</taxon>
        <taxon>Endopterygota</taxon>
        <taxon>Hymenoptera</taxon>
        <taxon>Apocrita</taxon>
        <taxon>Aculeata</taxon>
        <taxon>Formicoidea</taxon>
        <taxon>Formicidae</taxon>
        <taxon>Myrmicinae</taxon>
        <taxon>Temnothorax</taxon>
    </lineage>
</organism>
<evidence type="ECO:0000313" key="2">
    <source>
        <dbReference type="RefSeq" id="XP_024886688.1"/>
    </source>
</evidence>
<reference evidence="2" key="1">
    <citation type="submission" date="2025-08" db="UniProtKB">
        <authorList>
            <consortium name="RefSeq"/>
        </authorList>
    </citation>
    <scope>IDENTIFICATION</scope>
    <source>
        <tissue evidence="2">Whole body</tissue>
    </source>
</reference>
<dbReference type="Gene3D" id="1.25.50.20">
    <property type="match status" value="1"/>
</dbReference>
<dbReference type="RefSeq" id="XP_024886688.1">
    <property type="nucleotide sequence ID" value="XM_025030920.1"/>
</dbReference>
<dbReference type="GeneID" id="112464117"/>